<evidence type="ECO:0000313" key="1">
    <source>
        <dbReference type="EMBL" id="NYH85110.1"/>
    </source>
</evidence>
<name>A0ABX2S9L2_9ACTN</name>
<accession>A0ABX2S9L2</accession>
<organism evidence="1 2">
    <name type="scientific">Actinopolymorpha cephalotaxi</name>
    <dbReference type="NCBI Taxonomy" id="504797"/>
    <lineage>
        <taxon>Bacteria</taxon>
        <taxon>Bacillati</taxon>
        <taxon>Actinomycetota</taxon>
        <taxon>Actinomycetes</taxon>
        <taxon>Propionibacteriales</taxon>
        <taxon>Actinopolymorphaceae</taxon>
        <taxon>Actinopolymorpha</taxon>
    </lineage>
</organism>
<sequence>MTRPQWGPFVPVQLVQALEIQPACEQVGQSQSAQAQLAQLSPPQFRHEQVPWLQLGQVQSAQRQRAHTS</sequence>
<reference evidence="1 2" key="1">
    <citation type="submission" date="2020-07" db="EMBL/GenBank/DDBJ databases">
        <title>Sequencing the genomes of 1000 actinobacteria strains.</title>
        <authorList>
            <person name="Klenk H.-P."/>
        </authorList>
    </citation>
    <scope>NUCLEOTIDE SEQUENCE [LARGE SCALE GENOMIC DNA]</scope>
    <source>
        <strain evidence="1 2">DSM 45117</strain>
    </source>
</reference>
<dbReference type="Proteomes" id="UP000533017">
    <property type="component" value="Unassembled WGS sequence"/>
</dbReference>
<gene>
    <name evidence="1" type="ORF">FHR37_003961</name>
</gene>
<proteinExistence type="predicted"/>
<keyword evidence="2" id="KW-1185">Reference proteome</keyword>
<comment type="caution">
    <text evidence="1">The sequence shown here is derived from an EMBL/GenBank/DDBJ whole genome shotgun (WGS) entry which is preliminary data.</text>
</comment>
<dbReference type="EMBL" id="JACBZA010000001">
    <property type="protein sequence ID" value="NYH85110.1"/>
    <property type="molecule type" value="Genomic_DNA"/>
</dbReference>
<evidence type="ECO:0000313" key="2">
    <source>
        <dbReference type="Proteomes" id="UP000533017"/>
    </source>
</evidence>
<dbReference type="RefSeq" id="WP_175542621.1">
    <property type="nucleotide sequence ID" value="NZ_FOOI01000011.1"/>
</dbReference>
<protein>
    <submittedName>
        <fullName evidence="1">Uncharacterized protein</fullName>
    </submittedName>
</protein>